<dbReference type="InterPro" id="IPR010926">
    <property type="entry name" value="Myosin_TH1"/>
</dbReference>
<evidence type="ECO:0000313" key="2">
    <source>
        <dbReference type="Ensembl" id="ENSLAFP00000028179.1"/>
    </source>
</evidence>
<name>G3UK20_LOXAF</name>
<dbReference type="STRING" id="9785.ENSLAFP00000028179"/>
<protein>
    <recommendedName>
        <fullName evidence="1">TH1 domain-containing protein</fullName>
    </recommendedName>
</protein>
<dbReference type="GO" id="GO:0016459">
    <property type="term" value="C:myosin complex"/>
    <property type="evidence" value="ECO:0007669"/>
    <property type="project" value="InterPro"/>
</dbReference>
<organism evidence="2 3">
    <name type="scientific">Loxodonta africana</name>
    <name type="common">African elephant</name>
    <dbReference type="NCBI Taxonomy" id="9785"/>
    <lineage>
        <taxon>Eukaryota</taxon>
        <taxon>Metazoa</taxon>
        <taxon>Chordata</taxon>
        <taxon>Craniata</taxon>
        <taxon>Vertebrata</taxon>
        <taxon>Euteleostomi</taxon>
        <taxon>Mammalia</taxon>
        <taxon>Eutheria</taxon>
        <taxon>Afrotheria</taxon>
        <taxon>Proboscidea</taxon>
        <taxon>Elephantidae</taxon>
        <taxon>Loxodonta</taxon>
    </lineage>
</organism>
<proteinExistence type="predicted"/>
<dbReference type="GO" id="GO:0003774">
    <property type="term" value="F:cytoskeletal motor activity"/>
    <property type="evidence" value="ECO:0007669"/>
    <property type="project" value="InterPro"/>
</dbReference>
<dbReference type="HOGENOM" id="CLU_129364_0_0_1"/>
<reference evidence="2" key="2">
    <citation type="submission" date="2025-08" db="UniProtKB">
        <authorList>
            <consortium name="Ensembl"/>
        </authorList>
    </citation>
    <scope>IDENTIFICATION</scope>
    <source>
        <strain evidence="2">Isolate ISIS603380</strain>
    </source>
</reference>
<dbReference type="AlphaFoldDB" id="G3UK20"/>
<dbReference type="eggNOG" id="KOG0164">
    <property type="taxonomic scope" value="Eukaryota"/>
</dbReference>
<dbReference type="Pfam" id="PF06017">
    <property type="entry name" value="Myosin_TH1"/>
    <property type="match status" value="1"/>
</dbReference>
<feature type="domain" description="TH1" evidence="1">
    <location>
        <begin position="1"/>
        <end position="126"/>
    </location>
</feature>
<sequence length="126" mass="14157">KDGFAAVLFSSHVRKVNRFHKSRDRALLLTDQHLYKLEPGRQYRVMRAVPLQAVSHNSQVVCGRKCTLLSVWGQDDLVVCLHRTQPELDNRVGELVGVLAAHCQGEGRVLEVRVSDCISLSQRGAR</sequence>
<dbReference type="Proteomes" id="UP000007646">
    <property type="component" value="Unassembled WGS sequence"/>
</dbReference>
<reference evidence="2" key="3">
    <citation type="submission" date="2025-09" db="UniProtKB">
        <authorList>
            <consortium name="Ensembl"/>
        </authorList>
    </citation>
    <scope>IDENTIFICATION</scope>
    <source>
        <strain evidence="2">Isolate ISIS603380</strain>
    </source>
</reference>
<dbReference type="InParanoid" id="G3UK20"/>
<accession>G3UK20</accession>
<dbReference type="OMA" id="CDEYITA"/>
<dbReference type="PROSITE" id="PS51757">
    <property type="entry name" value="TH1"/>
    <property type="match status" value="1"/>
</dbReference>
<dbReference type="Ensembl" id="ENSLAFT00000026873.1">
    <property type="protein sequence ID" value="ENSLAFP00000028179.1"/>
    <property type="gene ID" value="ENSLAFG00000025690.1"/>
</dbReference>
<evidence type="ECO:0000259" key="1">
    <source>
        <dbReference type="PROSITE" id="PS51757"/>
    </source>
</evidence>
<dbReference type="GeneTree" id="ENSGT00940000168666"/>
<reference evidence="2 3" key="1">
    <citation type="submission" date="2009-06" db="EMBL/GenBank/DDBJ databases">
        <title>The Genome Sequence of Loxodonta africana (African elephant).</title>
        <authorList>
            <person name="Di Palma F."/>
            <person name="Heiman D."/>
            <person name="Young S."/>
            <person name="Johnson J."/>
            <person name="Lander E.S."/>
            <person name="Lindblad-Toh K."/>
        </authorList>
    </citation>
    <scope>NUCLEOTIDE SEQUENCE [LARGE SCALE GENOMIC DNA]</scope>
    <source>
        <strain evidence="2 3">Isolate ISIS603380</strain>
    </source>
</reference>
<evidence type="ECO:0000313" key="3">
    <source>
        <dbReference type="Proteomes" id="UP000007646"/>
    </source>
</evidence>
<keyword evidence="3" id="KW-1185">Reference proteome</keyword>